<dbReference type="SMART" id="SM00906">
    <property type="entry name" value="Fungal_trans"/>
    <property type="match status" value="1"/>
</dbReference>
<accession>A0A395N1L1</accession>
<dbReference type="AlphaFoldDB" id="A0A395N1L1"/>
<dbReference type="GO" id="GO:0016831">
    <property type="term" value="F:carboxy-lyase activity"/>
    <property type="evidence" value="ECO:0007669"/>
    <property type="project" value="TreeGrafter"/>
</dbReference>
<feature type="region of interest" description="Disordered" evidence="3">
    <location>
        <begin position="331"/>
        <end position="368"/>
    </location>
</feature>
<evidence type="ECO:0000313" key="6">
    <source>
        <dbReference type="Proteomes" id="UP000265631"/>
    </source>
</evidence>
<sequence>MAINRYSYNGPIDHTATPQLDNVRGKSVIVTGGANGMGEAFVRDFAAAGAYVTFADVNEERGRVIEAELNVSGTTCAFVKCDIRDWEQQKTVFEKAKSQSPSNSVDVVIANAGISRSSGDSLWNLDDPAGEPTKPDLNIVRVNIDGTFYTWKLAVHYFRKQPVNEERDRCFIITGSMVAWIDSPGNWEYTATKYGLRGFMRTARRSSHEQNIRINYVAPCWIKSAIRTAEYEKWLIDNGVEFGEQKDVSSCMLRIATDRTINGRSLMITPRSIAKEGFVDIDREDYKDTLEDEYLKKVQASQLVIIKDKWLDDYKPPVPRTPRREVIQVNQPATDSDHSNDNNTFSANPASHNDRTSIPTPSLLGGNSIISVARPNSAQPQSDNERRAAFETGIFPLLGMNEVSNNEQGPQPRRSDLKLADDREMIALFSFYRDRVHPFQFVIDDLDEIEKLVCSLVNRDKEVGQVDNHSLCLLHAILAAGAQFSDLNNAARVSKSREELKSALGCLGSFDLLWNPSKRLIQALLILGHVLQNDMNPRAAWILGGTTIRLALSIGLHQPTTIPDTLRLKHCESQHLRLAIVWQDALLSLAFGRPPASQEMNLESDLPTIYPNALPDQVLNYRQAMNWLCHLTLRHLRNFSQGPWLEHCILFSQDLRNLEASLAPHLEARQNCTSIQELQEHYSLKLHRNFVLSTFCRPILSTKAKGLCSGEDYSQILSRFQAALKESVRAFIKLRSMSNHATSSWALVHNGLSSALLLSFMRHDSQADETRQIQAELMQTLADRSEDVGQFSTAHKKALRAIQALQRLAEQDESRVQPLGSSNERQSTSFPEGIDIPFDPLNASQEQRF</sequence>
<dbReference type="EMBL" id="PXXK01000033">
    <property type="protein sequence ID" value="RFN54012.1"/>
    <property type="molecule type" value="Genomic_DNA"/>
</dbReference>
<name>A0A395N1L1_9HYPO</name>
<dbReference type="Pfam" id="PF04082">
    <property type="entry name" value="Fungal_trans"/>
    <property type="match status" value="1"/>
</dbReference>
<protein>
    <recommendedName>
        <fullName evidence="4">Xylanolytic transcriptional activator regulatory domain-containing protein</fullName>
    </recommendedName>
</protein>
<keyword evidence="1" id="KW-0521">NADP</keyword>
<organism evidence="5 6">
    <name type="scientific">Fusarium flagelliforme</name>
    <dbReference type="NCBI Taxonomy" id="2675880"/>
    <lineage>
        <taxon>Eukaryota</taxon>
        <taxon>Fungi</taxon>
        <taxon>Dikarya</taxon>
        <taxon>Ascomycota</taxon>
        <taxon>Pezizomycotina</taxon>
        <taxon>Sordariomycetes</taxon>
        <taxon>Hypocreomycetidae</taxon>
        <taxon>Hypocreales</taxon>
        <taxon>Nectriaceae</taxon>
        <taxon>Fusarium</taxon>
        <taxon>Fusarium incarnatum-equiseti species complex</taxon>
    </lineage>
</organism>
<keyword evidence="2" id="KW-0539">Nucleus</keyword>
<dbReference type="InterPro" id="IPR007219">
    <property type="entry name" value="XnlR_reg_dom"/>
</dbReference>
<dbReference type="GO" id="GO:0003677">
    <property type="term" value="F:DNA binding"/>
    <property type="evidence" value="ECO:0007669"/>
    <property type="project" value="InterPro"/>
</dbReference>
<feature type="compositionally biased region" description="Polar residues" evidence="3">
    <location>
        <begin position="819"/>
        <end position="830"/>
    </location>
</feature>
<dbReference type="InterPro" id="IPR036291">
    <property type="entry name" value="NAD(P)-bd_dom_sf"/>
</dbReference>
<dbReference type="STRING" id="2594813.A0A395N1L1"/>
<keyword evidence="6" id="KW-1185">Reference proteome</keyword>
<comment type="caution">
    <text evidence="5">The sequence shown here is derived from an EMBL/GenBank/DDBJ whole genome shotgun (WGS) entry which is preliminary data.</text>
</comment>
<dbReference type="InterPro" id="IPR020904">
    <property type="entry name" value="Sc_DH/Rdtase_CS"/>
</dbReference>
<feature type="domain" description="Xylanolytic transcriptional activator regulatory" evidence="4">
    <location>
        <begin position="540"/>
        <end position="613"/>
    </location>
</feature>
<evidence type="ECO:0000256" key="3">
    <source>
        <dbReference type="SAM" id="MobiDB-lite"/>
    </source>
</evidence>
<dbReference type="PANTHER" id="PTHR43374">
    <property type="entry name" value="FLAVIN PRENYLTRANSFERASE"/>
    <property type="match status" value="1"/>
</dbReference>
<dbReference type="SUPFAM" id="SSF51735">
    <property type="entry name" value="NAD(P)-binding Rossmann-fold domains"/>
    <property type="match status" value="1"/>
</dbReference>
<evidence type="ECO:0000259" key="4">
    <source>
        <dbReference type="SMART" id="SM00906"/>
    </source>
</evidence>
<evidence type="ECO:0000256" key="1">
    <source>
        <dbReference type="ARBA" id="ARBA00022857"/>
    </source>
</evidence>
<dbReference type="Gene3D" id="3.40.50.720">
    <property type="entry name" value="NAD(P)-binding Rossmann-like Domain"/>
    <property type="match status" value="1"/>
</dbReference>
<dbReference type="GO" id="GO:0006351">
    <property type="term" value="P:DNA-templated transcription"/>
    <property type="evidence" value="ECO:0007669"/>
    <property type="project" value="InterPro"/>
</dbReference>
<proteinExistence type="predicted"/>
<dbReference type="InterPro" id="IPR004507">
    <property type="entry name" value="UbiX-like"/>
</dbReference>
<evidence type="ECO:0000256" key="2">
    <source>
        <dbReference type="ARBA" id="ARBA00023242"/>
    </source>
</evidence>
<dbReference type="Proteomes" id="UP000265631">
    <property type="component" value="Unassembled WGS sequence"/>
</dbReference>
<dbReference type="PANTHER" id="PTHR43374:SF1">
    <property type="entry name" value="FLAVIN PRENYLTRANSFERASE PAD1, MITOCHONDRIAL"/>
    <property type="match status" value="1"/>
</dbReference>
<dbReference type="PRINTS" id="PR00081">
    <property type="entry name" value="GDHRDH"/>
</dbReference>
<feature type="compositionally biased region" description="Polar residues" evidence="3">
    <location>
        <begin position="341"/>
        <end position="360"/>
    </location>
</feature>
<dbReference type="PROSITE" id="PS00061">
    <property type="entry name" value="ADH_SHORT"/>
    <property type="match status" value="1"/>
</dbReference>
<dbReference type="CDD" id="cd12148">
    <property type="entry name" value="fungal_TF_MHR"/>
    <property type="match status" value="1"/>
</dbReference>
<dbReference type="Pfam" id="PF00106">
    <property type="entry name" value="adh_short"/>
    <property type="match status" value="1"/>
</dbReference>
<gene>
    <name evidence="5" type="ORF">FIE12Z_1759</name>
</gene>
<evidence type="ECO:0000313" key="5">
    <source>
        <dbReference type="EMBL" id="RFN54012.1"/>
    </source>
</evidence>
<feature type="region of interest" description="Disordered" evidence="3">
    <location>
        <begin position="812"/>
        <end position="849"/>
    </location>
</feature>
<reference evidence="5 6" key="1">
    <citation type="journal article" date="2018" name="PLoS Pathog.">
        <title>Evolution of structural diversity of trichothecenes, a family of toxins produced by plant pathogenic and entomopathogenic fungi.</title>
        <authorList>
            <person name="Proctor R.H."/>
            <person name="McCormick S.P."/>
            <person name="Kim H.S."/>
            <person name="Cardoza R.E."/>
            <person name="Stanley A.M."/>
            <person name="Lindo L."/>
            <person name="Kelly A."/>
            <person name="Brown D.W."/>
            <person name="Lee T."/>
            <person name="Vaughan M.M."/>
            <person name="Alexander N.J."/>
            <person name="Busman M."/>
            <person name="Gutierrez S."/>
        </authorList>
    </citation>
    <scope>NUCLEOTIDE SEQUENCE [LARGE SCALE GENOMIC DNA]</scope>
    <source>
        <strain evidence="5 6">NRRL 13405</strain>
    </source>
</reference>
<dbReference type="GO" id="GO:0008270">
    <property type="term" value="F:zinc ion binding"/>
    <property type="evidence" value="ECO:0007669"/>
    <property type="project" value="InterPro"/>
</dbReference>
<dbReference type="InterPro" id="IPR002347">
    <property type="entry name" value="SDR_fam"/>
</dbReference>